<protein>
    <submittedName>
        <fullName evidence="1">Uncharacterized protein</fullName>
    </submittedName>
</protein>
<dbReference type="Proteomes" id="UP000805193">
    <property type="component" value="Unassembled WGS sequence"/>
</dbReference>
<accession>A0AC60Q8P6</accession>
<dbReference type="EMBL" id="JABSTQ010009441">
    <property type="protein sequence ID" value="KAG0429141.1"/>
    <property type="molecule type" value="Genomic_DNA"/>
</dbReference>
<evidence type="ECO:0000313" key="1">
    <source>
        <dbReference type="EMBL" id="KAG0429141.1"/>
    </source>
</evidence>
<organism evidence="1 2">
    <name type="scientific">Ixodes persulcatus</name>
    <name type="common">Taiga tick</name>
    <dbReference type="NCBI Taxonomy" id="34615"/>
    <lineage>
        <taxon>Eukaryota</taxon>
        <taxon>Metazoa</taxon>
        <taxon>Ecdysozoa</taxon>
        <taxon>Arthropoda</taxon>
        <taxon>Chelicerata</taxon>
        <taxon>Arachnida</taxon>
        <taxon>Acari</taxon>
        <taxon>Parasitiformes</taxon>
        <taxon>Ixodida</taxon>
        <taxon>Ixodoidea</taxon>
        <taxon>Ixodidae</taxon>
        <taxon>Ixodinae</taxon>
        <taxon>Ixodes</taxon>
    </lineage>
</organism>
<evidence type="ECO:0000313" key="2">
    <source>
        <dbReference type="Proteomes" id="UP000805193"/>
    </source>
</evidence>
<name>A0AC60Q8P6_IXOPE</name>
<reference evidence="1 2" key="1">
    <citation type="journal article" date="2020" name="Cell">
        <title>Large-Scale Comparative Analyses of Tick Genomes Elucidate Their Genetic Diversity and Vector Capacities.</title>
        <authorList>
            <consortium name="Tick Genome and Microbiome Consortium (TIGMIC)"/>
            <person name="Jia N."/>
            <person name="Wang J."/>
            <person name="Shi W."/>
            <person name="Du L."/>
            <person name="Sun Y."/>
            <person name="Zhan W."/>
            <person name="Jiang J.F."/>
            <person name="Wang Q."/>
            <person name="Zhang B."/>
            <person name="Ji P."/>
            <person name="Bell-Sakyi L."/>
            <person name="Cui X.M."/>
            <person name="Yuan T.T."/>
            <person name="Jiang B.G."/>
            <person name="Yang W.F."/>
            <person name="Lam T.T."/>
            <person name="Chang Q.C."/>
            <person name="Ding S.J."/>
            <person name="Wang X.J."/>
            <person name="Zhu J.G."/>
            <person name="Ruan X.D."/>
            <person name="Zhao L."/>
            <person name="Wei J.T."/>
            <person name="Ye R.Z."/>
            <person name="Que T.C."/>
            <person name="Du C.H."/>
            <person name="Zhou Y.H."/>
            <person name="Cheng J.X."/>
            <person name="Dai P.F."/>
            <person name="Guo W.B."/>
            <person name="Han X.H."/>
            <person name="Huang E.J."/>
            <person name="Li L.F."/>
            <person name="Wei W."/>
            <person name="Gao Y.C."/>
            <person name="Liu J.Z."/>
            <person name="Shao H.Z."/>
            <person name="Wang X."/>
            <person name="Wang C.C."/>
            <person name="Yang T.C."/>
            <person name="Huo Q.B."/>
            <person name="Li W."/>
            <person name="Chen H.Y."/>
            <person name="Chen S.E."/>
            <person name="Zhou L.G."/>
            <person name="Ni X.B."/>
            <person name="Tian J.H."/>
            <person name="Sheng Y."/>
            <person name="Liu T."/>
            <person name="Pan Y.S."/>
            <person name="Xia L.Y."/>
            <person name="Li J."/>
            <person name="Zhao F."/>
            <person name="Cao W.C."/>
        </authorList>
    </citation>
    <scope>NUCLEOTIDE SEQUENCE [LARGE SCALE GENOMIC DNA]</scope>
    <source>
        <strain evidence="1">Iper-2018</strain>
    </source>
</reference>
<feature type="non-terminal residue" evidence="1">
    <location>
        <position position="1"/>
    </location>
</feature>
<sequence length="92" mass="9809">EATGRIPERLRKANLLTSAQATGTDETGRGTADHKPSAAHGALFTATIGHHTALPLLIGLGLAQSLTTTYRTDWCTASTATRCEDNYWKNPS</sequence>
<proteinExistence type="predicted"/>
<keyword evidence="2" id="KW-1185">Reference proteome</keyword>
<comment type="caution">
    <text evidence="1">The sequence shown here is derived from an EMBL/GenBank/DDBJ whole genome shotgun (WGS) entry which is preliminary data.</text>
</comment>
<gene>
    <name evidence="1" type="ORF">HPB47_023923</name>
</gene>